<dbReference type="Pfam" id="PF01593">
    <property type="entry name" value="Amino_oxidase"/>
    <property type="match status" value="1"/>
</dbReference>
<dbReference type="KEGG" id="dcb:C3Y92_04420"/>
<dbReference type="RefSeq" id="WP_129349869.1">
    <property type="nucleotide sequence ID" value="NZ_CP026538.1"/>
</dbReference>
<dbReference type="InterPro" id="IPR036188">
    <property type="entry name" value="FAD/NAD-bd_sf"/>
</dbReference>
<feature type="domain" description="Amine oxidase" evidence="2">
    <location>
        <begin position="13"/>
        <end position="289"/>
    </location>
</feature>
<dbReference type="AlphaFoldDB" id="A0A4P6HIY4"/>
<dbReference type="SUPFAM" id="SSF51905">
    <property type="entry name" value="FAD/NAD(P)-binding domain"/>
    <property type="match status" value="1"/>
</dbReference>
<dbReference type="GO" id="GO:0016491">
    <property type="term" value="F:oxidoreductase activity"/>
    <property type="evidence" value="ECO:0007669"/>
    <property type="project" value="InterPro"/>
</dbReference>
<protein>
    <submittedName>
        <fullName evidence="3">Amine oxidase</fullName>
    </submittedName>
</protein>
<reference evidence="3 4" key="1">
    <citation type="submission" date="2018-02" db="EMBL/GenBank/DDBJ databases">
        <title>Genome sequence of Desulfovibrio carbinolicus DSM 3852.</title>
        <authorList>
            <person name="Wilbanks E."/>
            <person name="Skennerton C.T."/>
            <person name="Orphan V.J."/>
        </authorList>
    </citation>
    <scope>NUCLEOTIDE SEQUENCE [LARGE SCALE GENOMIC DNA]</scope>
    <source>
        <strain evidence="3 4">DSM 3852</strain>
    </source>
</reference>
<dbReference type="EMBL" id="CP026538">
    <property type="protein sequence ID" value="QAZ66526.1"/>
    <property type="molecule type" value="Genomic_DNA"/>
</dbReference>
<evidence type="ECO:0000313" key="3">
    <source>
        <dbReference type="EMBL" id="QAZ66526.1"/>
    </source>
</evidence>
<dbReference type="InterPro" id="IPR002937">
    <property type="entry name" value="Amino_oxidase"/>
</dbReference>
<dbReference type="Proteomes" id="UP000293296">
    <property type="component" value="Chromosome"/>
</dbReference>
<dbReference type="OrthoDB" id="9769600at2"/>
<evidence type="ECO:0000313" key="4">
    <source>
        <dbReference type="Proteomes" id="UP000293296"/>
    </source>
</evidence>
<dbReference type="PANTHER" id="PTHR43734">
    <property type="entry name" value="PHYTOENE DESATURASE"/>
    <property type="match status" value="1"/>
</dbReference>
<evidence type="ECO:0000256" key="1">
    <source>
        <dbReference type="ARBA" id="ARBA00006046"/>
    </source>
</evidence>
<keyword evidence="4" id="KW-1185">Reference proteome</keyword>
<organism evidence="3 4">
    <name type="scientific">Solidesulfovibrio carbinolicus</name>
    <dbReference type="NCBI Taxonomy" id="296842"/>
    <lineage>
        <taxon>Bacteria</taxon>
        <taxon>Pseudomonadati</taxon>
        <taxon>Thermodesulfobacteriota</taxon>
        <taxon>Desulfovibrionia</taxon>
        <taxon>Desulfovibrionales</taxon>
        <taxon>Desulfovibrionaceae</taxon>
        <taxon>Solidesulfovibrio</taxon>
    </lineage>
</organism>
<dbReference type="Gene3D" id="3.50.50.60">
    <property type="entry name" value="FAD/NAD(P)-binding domain"/>
    <property type="match status" value="1"/>
</dbReference>
<dbReference type="PANTHER" id="PTHR43734:SF4">
    <property type="entry name" value="AMINE OXIDASE DOMAIN-CONTAINING PROTEIN"/>
    <property type="match status" value="1"/>
</dbReference>
<proteinExistence type="inferred from homology"/>
<gene>
    <name evidence="3" type="ORF">C3Y92_04420</name>
</gene>
<dbReference type="PRINTS" id="PR00419">
    <property type="entry name" value="ADXRDTASE"/>
</dbReference>
<comment type="similarity">
    <text evidence="1">Belongs to the carotenoid/retinoid oxidoreductase family.</text>
</comment>
<name>A0A4P6HIY4_9BACT</name>
<evidence type="ECO:0000259" key="2">
    <source>
        <dbReference type="Pfam" id="PF01593"/>
    </source>
</evidence>
<accession>A0A4P6HIY4</accession>
<sequence length="459" mass="50588">MRVKYLIIGAGPTGLGAANRLAELGENDFLVLERHPYPGGLAASFTDAAGYTWDVGGHVVFSHYKAFDKLLDELLGDEVLRHQRESWIRLAGTFVPYPFQNNIRRLPPDLVWECVEGLLAAGRDAAAGVHPDAPANFREWIDRVFGPGIARLFMVPYNFKVWAHPATAMSHRWIGERVSVVDAGRVVKNIIYGADDVAWGPNNTFSFPLRGGTGEIFRRLAARFADRLRLGEACRRVDAAEKTVLTASGDIILYDHLLTTGPLDRFVADQLEGASPAMIEAAGRLKHSGSVIHGLGFAGAPPDPRCWMYFPEADCPFYRVTNFHNYSPLNTPDPDGMIPRSRAFMTETSFSAHKPADFAGLERATVDGLVATTLLAPADVAGQNASWEMRVDYAYPIPCLERDAALAVLQPALERLGIQSRGRFGGWKYEVGNMDHSIMQGIEWAQRHVLGQPETVYAL</sequence>